<sequence>MKRWQHDQSKILTILPTNENIVPNKDPRRRRGRVSGVAAWGWRRAEASCTWIVSSSPLFARTLQIRERNPHFVCLLGHRTHKYTCDEN</sequence>
<dbReference type="EnsemblPlants" id="ORUFI05G23380.1">
    <property type="protein sequence ID" value="ORUFI05G23380.1"/>
    <property type="gene ID" value="ORUFI05G23380"/>
</dbReference>
<accession>A0A0E0PPP2</accession>
<name>A0A0E0PPP2_ORYRU</name>
<protein>
    <submittedName>
        <fullName evidence="1">Uncharacterized protein</fullName>
    </submittedName>
</protein>
<reference evidence="1" key="2">
    <citation type="submission" date="2015-06" db="UniProtKB">
        <authorList>
            <consortium name="EnsemblPlants"/>
        </authorList>
    </citation>
    <scope>IDENTIFICATION</scope>
</reference>
<evidence type="ECO:0000313" key="1">
    <source>
        <dbReference type="EnsemblPlants" id="ORUFI05G23380.1"/>
    </source>
</evidence>
<dbReference type="Proteomes" id="UP000008022">
    <property type="component" value="Unassembled WGS sequence"/>
</dbReference>
<organism evidence="1 2">
    <name type="scientific">Oryza rufipogon</name>
    <name type="common">Brownbeard rice</name>
    <name type="synonym">Asian wild rice</name>
    <dbReference type="NCBI Taxonomy" id="4529"/>
    <lineage>
        <taxon>Eukaryota</taxon>
        <taxon>Viridiplantae</taxon>
        <taxon>Streptophyta</taxon>
        <taxon>Embryophyta</taxon>
        <taxon>Tracheophyta</taxon>
        <taxon>Spermatophyta</taxon>
        <taxon>Magnoliopsida</taxon>
        <taxon>Liliopsida</taxon>
        <taxon>Poales</taxon>
        <taxon>Poaceae</taxon>
        <taxon>BOP clade</taxon>
        <taxon>Oryzoideae</taxon>
        <taxon>Oryzeae</taxon>
        <taxon>Oryzinae</taxon>
        <taxon>Oryza</taxon>
    </lineage>
</organism>
<dbReference type="AlphaFoldDB" id="A0A0E0PPP2"/>
<dbReference type="HOGENOM" id="CLU_2472985_0_0_1"/>
<proteinExistence type="predicted"/>
<keyword evidence="2" id="KW-1185">Reference proteome</keyword>
<reference evidence="2" key="1">
    <citation type="submission" date="2013-06" db="EMBL/GenBank/DDBJ databases">
        <authorList>
            <person name="Zhao Q."/>
        </authorList>
    </citation>
    <scope>NUCLEOTIDE SEQUENCE</scope>
    <source>
        <strain evidence="2">cv. W1943</strain>
    </source>
</reference>
<dbReference type="Gramene" id="ORUFI05G23380.1">
    <property type="protein sequence ID" value="ORUFI05G23380.1"/>
    <property type="gene ID" value="ORUFI05G23380"/>
</dbReference>
<evidence type="ECO:0000313" key="2">
    <source>
        <dbReference type="Proteomes" id="UP000008022"/>
    </source>
</evidence>